<evidence type="ECO:0000256" key="8">
    <source>
        <dbReference type="SAM" id="Phobius"/>
    </source>
</evidence>
<keyword evidence="6 8" id="KW-1133">Transmembrane helix</keyword>
<evidence type="ECO:0000256" key="4">
    <source>
        <dbReference type="ARBA" id="ARBA00022475"/>
    </source>
</evidence>
<keyword evidence="7 8" id="KW-0472">Membrane</keyword>
<name>A0A3G9GSC3_9FIRM</name>
<feature type="transmembrane region" description="Helical" evidence="8">
    <location>
        <begin position="198"/>
        <end position="219"/>
    </location>
</feature>
<evidence type="ECO:0000256" key="5">
    <source>
        <dbReference type="ARBA" id="ARBA00022692"/>
    </source>
</evidence>
<comment type="caution">
    <text evidence="9">The sequence shown here is derived from an EMBL/GenBank/DDBJ whole genome shotgun (WGS) entry which is preliminary data.</text>
</comment>
<evidence type="ECO:0000256" key="6">
    <source>
        <dbReference type="ARBA" id="ARBA00022989"/>
    </source>
</evidence>
<dbReference type="OrthoDB" id="9798064at2"/>
<evidence type="ECO:0000313" key="9">
    <source>
        <dbReference type="EMBL" id="MTT75806.1"/>
    </source>
</evidence>
<dbReference type="EMBL" id="WNBM01000002">
    <property type="protein sequence ID" value="MTT75806.1"/>
    <property type="molecule type" value="Genomic_DNA"/>
</dbReference>
<dbReference type="AlphaFoldDB" id="A0A3G9GSC3"/>
<dbReference type="PANTHER" id="PTHR36838">
    <property type="entry name" value="AUXIN EFFLUX CARRIER FAMILY PROTEIN"/>
    <property type="match status" value="1"/>
</dbReference>
<evidence type="ECO:0000256" key="7">
    <source>
        <dbReference type="ARBA" id="ARBA00023136"/>
    </source>
</evidence>
<reference evidence="11 12" key="1">
    <citation type="journal article" date="2019" name="Nat. Med.">
        <title>A library of human gut bacterial isolates paired with longitudinal multiomics data enables mechanistic microbiome research.</title>
        <authorList>
            <person name="Poyet M."/>
            <person name="Groussin M."/>
            <person name="Gibbons S.M."/>
            <person name="Avila-Pacheco J."/>
            <person name="Jiang X."/>
            <person name="Kearney S.M."/>
            <person name="Perrotta A.R."/>
            <person name="Berdy B."/>
            <person name="Zhao S."/>
            <person name="Lieberman T.D."/>
            <person name="Swanson P.K."/>
            <person name="Smith M."/>
            <person name="Roesemann S."/>
            <person name="Alexander J.E."/>
            <person name="Rich S.A."/>
            <person name="Livny J."/>
            <person name="Vlamakis H."/>
            <person name="Clish C."/>
            <person name="Bullock K."/>
            <person name="Deik A."/>
            <person name="Scott J."/>
            <person name="Pierce K.A."/>
            <person name="Xavier R.J."/>
            <person name="Alm E.J."/>
        </authorList>
    </citation>
    <scope>NUCLEOTIDE SEQUENCE [LARGE SCALE GENOMIC DNA]</scope>
    <source>
        <strain evidence="9 12">BIOML-A13</strain>
        <strain evidence="10 11">BIOML-A3</strain>
    </source>
</reference>
<comment type="similarity">
    <text evidence="2">Belongs to the auxin efflux carrier (TC 2.A.69) family.</text>
</comment>
<feature type="transmembrane region" description="Helical" evidence="8">
    <location>
        <begin position="231"/>
        <end position="255"/>
    </location>
</feature>
<accession>A0A3G9GSC3</accession>
<dbReference type="Gene3D" id="1.20.1530.20">
    <property type="match status" value="1"/>
</dbReference>
<dbReference type="GO" id="GO:0055085">
    <property type="term" value="P:transmembrane transport"/>
    <property type="evidence" value="ECO:0007669"/>
    <property type="project" value="InterPro"/>
</dbReference>
<evidence type="ECO:0000313" key="11">
    <source>
        <dbReference type="Proteomes" id="UP000443070"/>
    </source>
</evidence>
<keyword evidence="11" id="KW-1185">Reference proteome</keyword>
<feature type="transmembrane region" description="Helical" evidence="8">
    <location>
        <begin position="128"/>
        <end position="147"/>
    </location>
</feature>
<gene>
    <name evidence="9" type="ORF">GMD11_05920</name>
    <name evidence="10" type="ORF">GMD18_05565</name>
</gene>
<feature type="transmembrane region" description="Helical" evidence="8">
    <location>
        <begin position="6"/>
        <end position="25"/>
    </location>
</feature>
<dbReference type="RefSeq" id="WP_113077914.1">
    <property type="nucleotide sequence ID" value="NZ_AP019004.1"/>
</dbReference>
<evidence type="ECO:0000256" key="3">
    <source>
        <dbReference type="ARBA" id="ARBA00022448"/>
    </source>
</evidence>
<keyword evidence="3" id="KW-0813">Transport</keyword>
<dbReference type="Pfam" id="PF03547">
    <property type="entry name" value="Mem_trans"/>
    <property type="match status" value="1"/>
</dbReference>
<proteinExistence type="inferred from homology"/>
<feature type="transmembrane region" description="Helical" evidence="8">
    <location>
        <begin position="99"/>
        <end position="122"/>
    </location>
</feature>
<feature type="transmembrane region" description="Helical" evidence="8">
    <location>
        <begin position="288"/>
        <end position="310"/>
    </location>
</feature>
<comment type="subcellular location">
    <subcellularLocation>
        <location evidence="1">Cell membrane</location>
        <topology evidence="1">Multi-pass membrane protein</topology>
    </subcellularLocation>
</comment>
<sequence length="313" mass="34438">MAAVLHALQGILTIVIMIATGFYLSRKGWFSESFSSAVAQLVTKVCLPTYMIVNLTVNFSHDQLIEMSGGLPVPIISMALGYFIGHAAARLLKVRRDRVGVFCTVFFVSNTIFIGLPMTLALFGEEGIPYVMLYYMVNTTMFWVVAVHDMASDAGVAAPWLSRKTLKVVLNPPLLGFLAGIILVMLDWRLPMPIEASFRYLGGMTTPLAMLFIGIAISKASWSEIKFDRELTAAMVGRFVICPLCVMVCLPFFALPKLMSDVFVMQAAMPAMTNTSIVAKVYGGDYKYAAMLTVVSTLLAVITTPFYMWVLRG</sequence>
<dbReference type="EMBL" id="WNBW01000002">
    <property type="protein sequence ID" value="MTU03868.1"/>
    <property type="molecule type" value="Genomic_DNA"/>
</dbReference>
<dbReference type="Proteomes" id="UP000484547">
    <property type="component" value="Unassembled WGS sequence"/>
</dbReference>
<organism evidence="9 12">
    <name type="scientific">Phascolarctobacterium faecium</name>
    <dbReference type="NCBI Taxonomy" id="33025"/>
    <lineage>
        <taxon>Bacteria</taxon>
        <taxon>Bacillati</taxon>
        <taxon>Bacillota</taxon>
        <taxon>Negativicutes</taxon>
        <taxon>Acidaminococcales</taxon>
        <taxon>Acidaminococcaceae</taxon>
        <taxon>Phascolarctobacterium</taxon>
    </lineage>
</organism>
<dbReference type="Proteomes" id="UP000443070">
    <property type="component" value="Unassembled WGS sequence"/>
</dbReference>
<feature type="transmembrane region" description="Helical" evidence="8">
    <location>
        <begin position="71"/>
        <end position="92"/>
    </location>
</feature>
<evidence type="ECO:0000313" key="10">
    <source>
        <dbReference type="EMBL" id="MTU03868.1"/>
    </source>
</evidence>
<protein>
    <submittedName>
        <fullName evidence="9">AEC family transporter</fullName>
    </submittedName>
</protein>
<dbReference type="PANTHER" id="PTHR36838:SF1">
    <property type="entry name" value="SLR1864 PROTEIN"/>
    <property type="match status" value="1"/>
</dbReference>
<feature type="transmembrane region" description="Helical" evidence="8">
    <location>
        <begin position="168"/>
        <end position="186"/>
    </location>
</feature>
<evidence type="ECO:0000256" key="2">
    <source>
        <dbReference type="ARBA" id="ARBA00010145"/>
    </source>
</evidence>
<keyword evidence="5 8" id="KW-0812">Transmembrane</keyword>
<dbReference type="GeneID" id="49406030"/>
<dbReference type="InterPro" id="IPR004776">
    <property type="entry name" value="Mem_transp_PIN-like"/>
</dbReference>
<evidence type="ECO:0000256" key="1">
    <source>
        <dbReference type="ARBA" id="ARBA00004651"/>
    </source>
</evidence>
<evidence type="ECO:0000313" key="12">
    <source>
        <dbReference type="Proteomes" id="UP000484547"/>
    </source>
</evidence>
<keyword evidence="4" id="KW-1003">Cell membrane</keyword>
<dbReference type="GO" id="GO:0005886">
    <property type="term" value="C:plasma membrane"/>
    <property type="evidence" value="ECO:0007669"/>
    <property type="project" value="UniProtKB-SubCell"/>
</dbReference>
<dbReference type="InterPro" id="IPR038770">
    <property type="entry name" value="Na+/solute_symporter_sf"/>
</dbReference>